<sequence>MYRFVVFLIDYPNIFVFVMASQKNPNLNKVRVFSYFEFIIFK</sequence>
<evidence type="ECO:0000313" key="1">
    <source>
        <dbReference type="EMBL" id="TQM39951.1"/>
    </source>
</evidence>
<evidence type="ECO:0000313" key="2">
    <source>
        <dbReference type="Proteomes" id="UP000320773"/>
    </source>
</evidence>
<accession>A0A543G1K1</accession>
<dbReference type="EMBL" id="VFPJ01000001">
    <property type="protein sequence ID" value="TQM39951.1"/>
    <property type="molecule type" value="Genomic_DNA"/>
</dbReference>
<name>A0A543G1K1_9FLAO</name>
<protein>
    <submittedName>
        <fullName evidence="1">Uncharacterized protein</fullName>
    </submittedName>
</protein>
<proteinExistence type="predicted"/>
<reference evidence="1 2" key="1">
    <citation type="submission" date="2019-06" db="EMBL/GenBank/DDBJ databases">
        <title>Genomic Encyclopedia of Archaeal and Bacterial Type Strains, Phase II (KMG-II): from individual species to whole genera.</title>
        <authorList>
            <person name="Goeker M."/>
        </authorList>
    </citation>
    <scope>NUCLEOTIDE SEQUENCE [LARGE SCALE GENOMIC DNA]</scope>
    <source>
        <strain evidence="1 2">DSM 24789</strain>
    </source>
</reference>
<comment type="caution">
    <text evidence="1">The sequence shown here is derived from an EMBL/GenBank/DDBJ whole genome shotgun (WGS) entry which is preliminary data.</text>
</comment>
<gene>
    <name evidence="1" type="ORF">BC670_0802</name>
</gene>
<dbReference type="Proteomes" id="UP000320773">
    <property type="component" value="Unassembled WGS sequence"/>
</dbReference>
<dbReference type="AlphaFoldDB" id="A0A543G1K1"/>
<organism evidence="1 2">
    <name type="scientific">Flavobacterium branchiophilum</name>
    <dbReference type="NCBI Taxonomy" id="55197"/>
    <lineage>
        <taxon>Bacteria</taxon>
        <taxon>Pseudomonadati</taxon>
        <taxon>Bacteroidota</taxon>
        <taxon>Flavobacteriia</taxon>
        <taxon>Flavobacteriales</taxon>
        <taxon>Flavobacteriaceae</taxon>
        <taxon>Flavobacterium</taxon>
    </lineage>
</organism>